<protein>
    <recommendedName>
        <fullName evidence="1">B3/B4 tRNA-binding domain-containing protein</fullName>
    </recommendedName>
</protein>
<dbReference type="Gene3D" id="3.50.40.10">
    <property type="entry name" value="Phenylalanyl-trna Synthetase, Chain B, domain 3"/>
    <property type="match status" value="1"/>
</dbReference>
<evidence type="ECO:0000259" key="1">
    <source>
        <dbReference type="SMART" id="SM00873"/>
    </source>
</evidence>
<reference evidence="3" key="1">
    <citation type="submission" date="2016-11" db="EMBL/GenBank/DDBJ databases">
        <authorList>
            <person name="Papadimitriou K."/>
        </authorList>
    </citation>
    <scope>NUCLEOTIDE SEQUENCE [LARGE SCALE GENOMIC DNA]</scope>
    <source>
        <strain evidence="3">ACA-DC 1533</strain>
    </source>
</reference>
<dbReference type="InterPro" id="IPR005146">
    <property type="entry name" value="B3/B4_tRNA-bd"/>
</dbReference>
<dbReference type="PANTHER" id="PTHR39209">
    <property type="match status" value="1"/>
</dbReference>
<organism evidence="2 3">
    <name type="scientific">Ligilactobacillus acidipiscis</name>
    <dbReference type="NCBI Taxonomy" id="89059"/>
    <lineage>
        <taxon>Bacteria</taxon>
        <taxon>Bacillati</taxon>
        <taxon>Bacillota</taxon>
        <taxon>Bacilli</taxon>
        <taxon>Lactobacillales</taxon>
        <taxon>Lactobacillaceae</taxon>
        <taxon>Ligilactobacillus</taxon>
    </lineage>
</organism>
<dbReference type="GeneID" id="95349773"/>
<sequence length="237" mass="27043">MKFIIKPGIFEKLPSMYVGVVVAHEIDNQTSYPEISQMLDKYEKLAQDKFAGVNVKKRPEIIPYREAFRQLGINPNKYPCSVEALFKRLSKGKSLPHINPLVDLNNAISLKYTLPMGTHNLDDTQGNIEMRFADSNTDTFIPLGKTAENIEKPDTGEVIYAVGNEVRTRRWTWRQSDQGKITPNTRSVFFPIDGFADVNKELVDQAVQDLSAKLEMIFKVKVQNGIVDQNHPIFEWK</sequence>
<dbReference type="GO" id="GO:0004826">
    <property type="term" value="F:phenylalanine-tRNA ligase activity"/>
    <property type="evidence" value="ECO:0007669"/>
    <property type="project" value="InterPro"/>
</dbReference>
<dbReference type="Pfam" id="PF03483">
    <property type="entry name" value="B3_4"/>
    <property type="match status" value="1"/>
</dbReference>
<proteinExistence type="predicted"/>
<dbReference type="SUPFAM" id="SSF56037">
    <property type="entry name" value="PheT/TilS domain"/>
    <property type="match status" value="1"/>
</dbReference>
<dbReference type="PANTHER" id="PTHR39209:SF2">
    <property type="entry name" value="CYTOPLASMIC PROTEIN"/>
    <property type="match status" value="1"/>
</dbReference>
<evidence type="ECO:0000313" key="2">
    <source>
        <dbReference type="EMBL" id="SFV41097.1"/>
    </source>
</evidence>
<dbReference type="RefSeq" id="WP_079579349.1">
    <property type="nucleotide sequence ID" value="NZ_LT630287.1"/>
</dbReference>
<gene>
    <name evidence="2" type="ORF">LAC1533_1676</name>
</gene>
<dbReference type="Proteomes" id="UP000190935">
    <property type="component" value="Chromosome I"/>
</dbReference>
<dbReference type="GO" id="GO:0003723">
    <property type="term" value="F:RNA binding"/>
    <property type="evidence" value="ECO:0007669"/>
    <property type="project" value="InterPro"/>
</dbReference>
<evidence type="ECO:0000313" key="3">
    <source>
        <dbReference type="Proteomes" id="UP000190935"/>
    </source>
</evidence>
<dbReference type="AlphaFoldDB" id="A0A1K1KQB1"/>
<name>A0A1K1KQB1_9LACO</name>
<feature type="domain" description="B3/B4 tRNA-binding" evidence="1">
    <location>
        <begin position="62"/>
        <end position="219"/>
    </location>
</feature>
<dbReference type="InterPro" id="IPR020825">
    <property type="entry name" value="Phe-tRNA_synthase-like_B3/B4"/>
</dbReference>
<accession>A0A1K1KQB1</accession>
<dbReference type="SMART" id="SM00873">
    <property type="entry name" value="B3_4"/>
    <property type="match status" value="1"/>
</dbReference>
<dbReference type="KEGG" id="laca:LAC1533_1676"/>
<dbReference type="EMBL" id="LT630287">
    <property type="protein sequence ID" value="SFV41097.1"/>
    <property type="molecule type" value="Genomic_DNA"/>
</dbReference>